<dbReference type="InterPro" id="IPR027417">
    <property type="entry name" value="P-loop_NTPase"/>
</dbReference>
<sequence length="147" mass="17020">MQNISEFKFPTHLNNDQINAIKHIGQPLLVLAGVGTGKTETLMTKFAYLAHKCNDYEKILAVTFTKKAANEMQKRAQQILRKNFSFQPWIGTFHNISRRFLQMDCNYKIMGLKKDFDIADEKKAREYVGKALKHLKKSENSTIVQRI</sequence>
<dbReference type="InterPro" id="IPR013986">
    <property type="entry name" value="DExx_box_DNA_helicase_dom_sf"/>
</dbReference>
<dbReference type="GO" id="GO:0003678">
    <property type="term" value="F:DNA helicase activity"/>
    <property type="evidence" value="ECO:0007669"/>
    <property type="project" value="InterPro"/>
</dbReference>
<dbReference type="AlphaFoldDB" id="A0A078ATP1"/>
<evidence type="ECO:0000256" key="2">
    <source>
        <dbReference type="ARBA" id="ARBA00022801"/>
    </source>
</evidence>
<proteinExistence type="predicted"/>
<name>A0A078ATP1_STYLE</name>
<dbReference type="Proteomes" id="UP000039865">
    <property type="component" value="Unassembled WGS sequence"/>
</dbReference>
<dbReference type="Gene3D" id="3.40.50.300">
    <property type="entry name" value="P-loop containing nucleotide triphosphate hydrolases"/>
    <property type="match status" value="1"/>
</dbReference>
<dbReference type="OrthoDB" id="313343at2759"/>
<dbReference type="InParanoid" id="A0A078ATP1"/>
<feature type="binding site" evidence="5">
    <location>
        <begin position="32"/>
        <end position="39"/>
    </location>
    <ligand>
        <name>ATP</name>
        <dbReference type="ChEBI" id="CHEBI:30616"/>
    </ligand>
</feature>
<evidence type="ECO:0000256" key="3">
    <source>
        <dbReference type="ARBA" id="ARBA00022806"/>
    </source>
</evidence>
<keyword evidence="2 5" id="KW-0378">Hydrolase</keyword>
<keyword evidence="3 5" id="KW-0347">Helicase</keyword>
<evidence type="ECO:0000313" key="8">
    <source>
        <dbReference type="Proteomes" id="UP000039865"/>
    </source>
</evidence>
<dbReference type="GO" id="GO:0005524">
    <property type="term" value="F:ATP binding"/>
    <property type="evidence" value="ECO:0007669"/>
    <property type="project" value="UniProtKB-UniRule"/>
</dbReference>
<dbReference type="PROSITE" id="PS51198">
    <property type="entry name" value="UVRD_HELICASE_ATP_BIND"/>
    <property type="match status" value="1"/>
</dbReference>
<accession>A0A078ATP1</accession>
<dbReference type="Pfam" id="PF00580">
    <property type="entry name" value="UvrD-helicase"/>
    <property type="match status" value="1"/>
</dbReference>
<evidence type="ECO:0000256" key="1">
    <source>
        <dbReference type="ARBA" id="ARBA00022741"/>
    </source>
</evidence>
<feature type="domain" description="UvrD-like helicase ATP-binding" evidence="6">
    <location>
        <begin position="11"/>
        <end position="147"/>
    </location>
</feature>
<gene>
    <name evidence="7" type="primary">Contig5889.g6308</name>
    <name evidence="7" type="ORF">STYLEM_13652</name>
</gene>
<reference evidence="7 8" key="1">
    <citation type="submission" date="2014-06" db="EMBL/GenBank/DDBJ databases">
        <authorList>
            <person name="Swart Estienne"/>
        </authorList>
    </citation>
    <scope>NUCLEOTIDE SEQUENCE [LARGE SCALE GENOMIC DNA]</scope>
    <source>
        <strain evidence="7 8">130c</strain>
    </source>
</reference>
<dbReference type="PANTHER" id="PTHR11070">
    <property type="entry name" value="UVRD / RECB / PCRA DNA HELICASE FAMILY MEMBER"/>
    <property type="match status" value="1"/>
</dbReference>
<keyword evidence="1 5" id="KW-0547">Nucleotide-binding</keyword>
<dbReference type="InterPro" id="IPR000212">
    <property type="entry name" value="DNA_helicase_UvrD/REP"/>
</dbReference>
<dbReference type="EMBL" id="CCKQ01012956">
    <property type="protein sequence ID" value="CDW84587.1"/>
    <property type="molecule type" value="Genomic_DNA"/>
</dbReference>
<dbReference type="SUPFAM" id="SSF52540">
    <property type="entry name" value="P-loop containing nucleoside triphosphate hydrolases"/>
    <property type="match status" value="1"/>
</dbReference>
<protein>
    <submittedName>
        <fullName evidence="7">Atp-dependent dna helicase</fullName>
    </submittedName>
</protein>
<dbReference type="Gene3D" id="1.10.10.160">
    <property type="match status" value="1"/>
</dbReference>
<dbReference type="InterPro" id="IPR014016">
    <property type="entry name" value="UvrD-like_ATP-bd"/>
</dbReference>
<dbReference type="GO" id="GO:0016787">
    <property type="term" value="F:hydrolase activity"/>
    <property type="evidence" value="ECO:0007669"/>
    <property type="project" value="UniProtKB-UniRule"/>
</dbReference>
<evidence type="ECO:0000256" key="5">
    <source>
        <dbReference type="PROSITE-ProRule" id="PRU00560"/>
    </source>
</evidence>
<evidence type="ECO:0000256" key="4">
    <source>
        <dbReference type="ARBA" id="ARBA00022840"/>
    </source>
</evidence>
<evidence type="ECO:0000259" key="6">
    <source>
        <dbReference type="PROSITE" id="PS51198"/>
    </source>
</evidence>
<dbReference type="GO" id="GO:0003677">
    <property type="term" value="F:DNA binding"/>
    <property type="evidence" value="ECO:0007669"/>
    <property type="project" value="InterPro"/>
</dbReference>
<keyword evidence="8" id="KW-1185">Reference proteome</keyword>
<evidence type="ECO:0000313" key="7">
    <source>
        <dbReference type="EMBL" id="CDW84587.1"/>
    </source>
</evidence>
<keyword evidence="4 5" id="KW-0067">ATP-binding</keyword>
<organism evidence="7 8">
    <name type="scientific">Stylonychia lemnae</name>
    <name type="common">Ciliate</name>
    <dbReference type="NCBI Taxonomy" id="5949"/>
    <lineage>
        <taxon>Eukaryota</taxon>
        <taxon>Sar</taxon>
        <taxon>Alveolata</taxon>
        <taxon>Ciliophora</taxon>
        <taxon>Intramacronucleata</taxon>
        <taxon>Spirotrichea</taxon>
        <taxon>Stichotrichia</taxon>
        <taxon>Sporadotrichida</taxon>
        <taxon>Oxytrichidae</taxon>
        <taxon>Stylonychinae</taxon>
        <taxon>Stylonychia</taxon>
    </lineage>
</organism>